<gene>
    <name evidence="1" type="ORF">LT85_1010</name>
</gene>
<dbReference type="RefSeq" id="WP_038486134.1">
    <property type="nucleotide sequence ID" value="NZ_CP009962.1"/>
</dbReference>
<evidence type="ECO:0000313" key="1">
    <source>
        <dbReference type="EMBL" id="AIY40168.1"/>
    </source>
</evidence>
<dbReference type="AlphaFoldDB" id="A0A0A1F632"/>
<dbReference type="OrthoDB" id="8641910at2"/>
<sequence length="209" mass="23293">MTKPANSTVDWERIEADYRAGLLSLREISSANPGANHVAIARRAKKEGWIRDLSAKIKAQADNLVTKQAVTEEVTQQRAVTDRQIVEVNAQVIANIRIAHRKDIQRFRALAISLLSELEAETGSLDLFIELGELLRKEDDKGVDKRNDLYMKVISSASRVDSAKKLAETLKILVGLEREAYGLVDSQSKEIAADNLASVLEQARKRVYP</sequence>
<organism evidence="1 2">
    <name type="scientific">Collimonas arenae</name>
    <dbReference type="NCBI Taxonomy" id="279058"/>
    <lineage>
        <taxon>Bacteria</taxon>
        <taxon>Pseudomonadati</taxon>
        <taxon>Pseudomonadota</taxon>
        <taxon>Betaproteobacteria</taxon>
        <taxon>Burkholderiales</taxon>
        <taxon>Oxalobacteraceae</taxon>
        <taxon>Collimonas</taxon>
    </lineage>
</organism>
<dbReference type="HOGENOM" id="CLU_100142_0_0_4"/>
<protein>
    <submittedName>
        <fullName evidence="1">Putative bacteriophage protein</fullName>
    </submittedName>
</protein>
<dbReference type="STRING" id="279058.LT85_1010"/>
<reference evidence="2" key="1">
    <citation type="journal article" date="2014" name="Soil Biol. Biochem.">
        <title>Structure and function of bacterial communities in ageing soils: Insights from the Mendocino ecological staircase.</title>
        <authorList>
            <person name="Uroz S."/>
            <person name="Tech J.J."/>
            <person name="Sawaya N.A."/>
            <person name="Frey-Klett P."/>
            <person name="Leveau J.H.J."/>
        </authorList>
    </citation>
    <scope>NUCLEOTIDE SEQUENCE [LARGE SCALE GENOMIC DNA]</scope>
    <source>
        <strain evidence="2">Cal35</strain>
    </source>
</reference>
<dbReference type="EMBL" id="CP009962">
    <property type="protein sequence ID" value="AIY40168.1"/>
    <property type="molecule type" value="Genomic_DNA"/>
</dbReference>
<name>A0A0A1F632_9BURK</name>
<keyword evidence="2" id="KW-1185">Reference proteome</keyword>
<evidence type="ECO:0000313" key="2">
    <source>
        <dbReference type="Proteomes" id="UP000030302"/>
    </source>
</evidence>
<accession>A0A0A1F632</accession>
<dbReference type="Proteomes" id="UP000030302">
    <property type="component" value="Chromosome"/>
</dbReference>
<proteinExistence type="predicted"/>
<dbReference type="KEGG" id="care:LT85_1010"/>